<evidence type="ECO:0000256" key="1">
    <source>
        <dbReference type="SAM" id="MobiDB-lite"/>
    </source>
</evidence>
<gene>
    <name evidence="2" type="ORF">DILT_LOCUS19722</name>
</gene>
<reference evidence="2 3" key="1">
    <citation type="submission" date="2018-11" db="EMBL/GenBank/DDBJ databases">
        <authorList>
            <consortium name="Pathogen Informatics"/>
        </authorList>
    </citation>
    <scope>NUCLEOTIDE SEQUENCE [LARGE SCALE GENOMIC DNA]</scope>
</reference>
<feature type="compositionally biased region" description="Acidic residues" evidence="1">
    <location>
        <begin position="134"/>
        <end position="144"/>
    </location>
</feature>
<feature type="region of interest" description="Disordered" evidence="1">
    <location>
        <begin position="93"/>
        <end position="144"/>
    </location>
</feature>
<sequence>MGSPPASQLPDHALRDASAVQASSKRRRKFFLDCISSLWNLVIESASSDSDASSSAELRNILVGHVSPLLQCIPATGKRLLLPSWIPKDKLRADAAADADSENTPPASITPRSCGRPPKKLRSPEEQAAGGADSDGEDLPLTEF</sequence>
<accession>A0A3P7RYI1</accession>
<dbReference type="EMBL" id="UYRU01119386">
    <property type="protein sequence ID" value="VDN45849.1"/>
    <property type="molecule type" value="Genomic_DNA"/>
</dbReference>
<evidence type="ECO:0000313" key="2">
    <source>
        <dbReference type="EMBL" id="VDN45849.1"/>
    </source>
</evidence>
<evidence type="ECO:0000313" key="3">
    <source>
        <dbReference type="Proteomes" id="UP000281553"/>
    </source>
</evidence>
<organism evidence="2 3">
    <name type="scientific">Dibothriocephalus latus</name>
    <name type="common">Fish tapeworm</name>
    <name type="synonym">Diphyllobothrium latum</name>
    <dbReference type="NCBI Taxonomy" id="60516"/>
    <lineage>
        <taxon>Eukaryota</taxon>
        <taxon>Metazoa</taxon>
        <taxon>Spiralia</taxon>
        <taxon>Lophotrochozoa</taxon>
        <taxon>Platyhelminthes</taxon>
        <taxon>Cestoda</taxon>
        <taxon>Eucestoda</taxon>
        <taxon>Diphyllobothriidea</taxon>
        <taxon>Diphyllobothriidae</taxon>
        <taxon>Dibothriocephalus</taxon>
    </lineage>
</organism>
<protein>
    <submittedName>
        <fullName evidence="2">Uncharacterized protein</fullName>
    </submittedName>
</protein>
<name>A0A3P7RYI1_DIBLA</name>
<feature type="compositionally biased region" description="Polar residues" evidence="1">
    <location>
        <begin position="102"/>
        <end position="111"/>
    </location>
</feature>
<keyword evidence="3" id="KW-1185">Reference proteome</keyword>
<dbReference type="Proteomes" id="UP000281553">
    <property type="component" value="Unassembled WGS sequence"/>
</dbReference>
<feature type="non-terminal residue" evidence="2">
    <location>
        <position position="144"/>
    </location>
</feature>
<dbReference type="AlphaFoldDB" id="A0A3P7RYI1"/>
<proteinExistence type="predicted"/>